<dbReference type="SUPFAM" id="SSF88723">
    <property type="entry name" value="PIN domain-like"/>
    <property type="match status" value="1"/>
</dbReference>
<reference evidence="1 2" key="1">
    <citation type="submission" date="2018-10" db="EMBL/GenBank/DDBJ databases">
        <title>Co-occurring genomic capacity for anaerobic methane metabolism and dissimilatory sulfite reduction discovered in the Korarchaeota.</title>
        <authorList>
            <person name="Mckay L.J."/>
            <person name="Dlakic M."/>
            <person name="Fields M.W."/>
            <person name="Delmont T.O."/>
            <person name="Eren A.M."/>
            <person name="Jay Z.J."/>
            <person name="Klingelsmith K.B."/>
            <person name="Rusch D.B."/>
            <person name="Inskeep W.P."/>
        </authorList>
    </citation>
    <scope>NUCLEOTIDE SEQUENCE [LARGE SCALE GENOMIC DNA]</scope>
    <source>
        <strain evidence="1 2">WS</strain>
    </source>
</reference>
<dbReference type="AlphaFoldDB" id="A0A3R9PCC6"/>
<protein>
    <submittedName>
        <fullName evidence="1">Uncharacterized protein</fullName>
    </submittedName>
</protein>
<evidence type="ECO:0000313" key="1">
    <source>
        <dbReference type="EMBL" id="RSN68625.1"/>
    </source>
</evidence>
<name>A0A3R9PCC6_9CREN</name>
<sequence>MGAYIIMTKYLKLRRVNVAKALLSTLSIESPAFYDNIPRSVAENAIAMASELNISSWDSYLIELALELGINKIYTIDEELAKKVKDVEIENPIPRDVMKEYHKYIQNKIM</sequence>
<dbReference type="InterPro" id="IPR029060">
    <property type="entry name" value="PIN-like_dom_sf"/>
</dbReference>
<proteinExistence type="predicted"/>
<dbReference type="Gene3D" id="3.40.50.1010">
    <property type="entry name" value="5'-nuclease"/>
    <property type="match status" value="1"/>
</dbReference>
<dbReference type="Proteomes" id="UP000278149">
    <property type="component" value="Unassembled WGS sequence"/>
</dbReference>
<dbReference type="EMBL" id="RCOR01000027">
    <property type="protein sequence ID" value="RSN68625.1"/>
    <property type="molecule type" value="Genomic_DNA"/>
</dbReference>
<accession>A0A3R9PCC6</accession>
<evidence type="ECO:0000313" key="2">
    <source>
        <dbReference type="Proteomes" id="UP000278149"/>
    </source>
</evidence>
<organism evidence="1 2">
    <name type="scientific">Candidatus Korarchaeum cryptofilum</name>
    <dbReference type="NCBI Taxonomy" id="498846"/>
    <lineage>
        <taxon>Archaea</taxon>
        <taxon>Thermoproteota</taxon>
        <taxon>Candidatus Korarchaeia</taxon>
        <taxon>Candidatus Korarchaeales</taxon>
        <taxon>Candidatus Korarchaeaceae</taxon>
        <taxon>Candidatus Korarchaeum</taxon>
    </lineage>
</organism>
<comment type="caution">
    <text evidence="1">The sequence shown here is derived from an EMBL/GenBank/DDBJ whole genome shotgun (WGS) entry which is preliminary data.</text>
</comment>
<gene>
    <name evidence="1" type="ORF">D9Q81_05780</name>
</gene>